<dbReference type="Pfam" id="PF13954">
    <property type="entry name" value="PapC_N"/>
    <property type="match status" value="1"/>
</dbReference>
<comment type="caution">
    <text evidence="12">The sequence shown here is derived from an EMBL/GenBank/DDBJ whole genome shotgun (WGS) entry which is preliminary data.</text>
</comment>
<dbReference type="Gene3D" id="2.60.40.2070">
    <property type="match status" value="1"/>
</dbReference>
<evidence type="ECO:0000256" key="7">
    <source>
        <dbReference type="ARBA" id="ARBA00023136"/>
    </source>
</evidence>
<reference evidence="13" key="1">
    <citation type="journal article" date="2024" name="Commun. Biol.">
        <title>Bacillamide D produced by Bacillus cereus from the mouse intestinal bacterial collection (miBC) is a potent cytotoxin in vitro.</title>
        <authorList>
            <person name="Hohmann M."/>
            <person name="Brunner V."/>
            <person name="Johannes W."/>
            <person name="Schum D."/>
            <person name="Carroll L.M."/>
            <person name="Liu T."/>
            <person name="Sasaki D."/>
            <person name="Bosch J."/>
            <person name="Clavel T."/>
            <person name="Sieber S.A."/>
            <person name="Zeller G."/>
            <person name="Tschurtschenthaler M."/>
            <person name="Janssen K.P."/>
            <person name="Gulder T.A.M."/>
        </authorList>
    </citation>
    <scope>NUCLEOTIDE SEQUENCE [LARGE SCALE GENOMIC DNA]</scope>
    <source>
        <strain evidence="13">LK_304 Iso 8</strain>
    </source>
</reference>
<keyword evidence="7 9" id="KW-0472">Membrane</keyword>
<evidence type="ECO:0000256" key="8">
    <source>
        <dbReference type="ARBA" id="ARBA00023237"/>
    </source>
</evidence>
<dbReference type="InterPro" id="IPR037224">
    <property type="entry name" value="PapC_N_sf"/>
</dbReference>
<dbReference type="RefSeq" id="WP_052952385.1">
    <property type="nucleotide sequence ID" value="NZ_JBBNPZ010000004.1"/>
</dbReference>
<dbReference type="PANTHER" id="PTHR30451">
    <property type="entry name" value="OUTER MEMBRANE USHER PROTEIN"/>
    <property type="match status" value="1"/>
</dbReference>
<dbReference type="InterPro" id="IPR042186">
    <property type="entry name" value="FimD_plug_dom"/>
</dbReference>
<dbReference type="InterPro" id="IPR043142">
    <property type="entry name" value="PapC-like_C_sf"/>
</dbReference>
<dbReference type="Proteomes" id="UP001467192">
    <property type="component" value="Unassembled WGS sequence"/>
</dbReference>
<feature type="domain" description="PapC-like C-terminal" evidence="10">
    <location>
        <begin position="748"/>
        <end position="812"/>
    </location>
</feature>
<comment type="similarity">
    <text evidence="2 9">Belongs to the fimbrial export usher family.</text>
</comment>
<dbReference type="Gene3D" id="2.60.40.2610">
    <property type="entry name" value="Outer membrane usher protein FimD, plug domain"/>
    <property type="match status" value="1"/>
</dbReference>
<keyword evidence="3 9" id="KW-0813">Transport</keyword>
<protein>
    <submittedName>
        <fullName evidence="12">Fimbria/pilus outer membrane usher protein</fullName>
    </submittedName>
</protein>
<keyword evidence="6" id="KW-0732">Signal</keyword>
<dbReference type="Pfam" id="PF00577">
    <property type="entry name" value="Usher"/>
    <property type="match status" value="1"/>
</dbReference>
<dbReference type="InterPro" id="IPR025885">
    <property type="entry name" value="PapC_N"/>
</dbReference>
<comment type="subcellular location">
    <subcellularLocation>
        <location evidence="1 9">Cell outer membrane</location>
        <topology evidence="1 9">Multi-pass membrane protein</topology>
    </subcellularLocation>
</comment>
<evidence type="ECO:0000256" key="9">
    <source>
        <dbReference type="RuleBase" id="RU003884"/>
    </source>
</evidence>
<proteinExistence type="inferred from homology"/>
<keyword evidence="13" id="KW-1185">Reference proteome</keyword>
<dbReference type="PANTHER" id="PTHR30451:SF20">
    <property type="entry name" value="FIMBRIAE USHER"/>
    <property type="match status" value="1"/>
</dbReference>
<keyword evidence="4" id="KW-1134">Transmembrane beta strand</keyword>
<dbReference type="SUPFAM" id="SSF141729">
    <property type="entry name" value="FimD N-terminal domain-like"/>
    <property type="match status" value="1"/>
</dbReference>
<evidence type="ECO:0000256" key="3">
    <source>
        <dbReference type="ARBA" id="ARBA00022448"/>
    </source>
</evidence>
<dbReference type="Gene3D" id="3.10.20.410">
    <property type="match status" value="1"/>
</dbReference>
<gene>
    <name evidence="12" type="ORF">ABMC12_04180</name>
</gene>
<dbReference type="PROSITE" id="PS01151">
    <property type="entry name" value="FIMBRIAL_USHER"/>
    <property type="match status" value="1"/>
</dbReference>
<keyword evidence="5 9" id="KW-0812">Transmembrane</keyword>
<evidence type="ECO:0000313" key="13">
    <source>
        <dbReference type="Proteomes" id="UP001467192"/>
    </source>
</evidence>
<dbReference type="InterPro" id="IPR018030">
    <property type="entry name" value="Fimbrial_membr_usher_CS"/>
</dbReference>
<evidence type="ECO:0000256" key="2">
    <source>
        <dbReference type="ARBA" id="ARBA00008064"/>
    </source>
</evidence>
<evidence type="ECO:0000256" key="5">
    <source>
        <dbReference type="ARBA" id="ARBA00022692"/>
    </source>
</evidence>
<dbReference type="InterPro" id="IPR000015">
    <property type="entry name" value="Fimb_usher"/>
</dbReference>
<keyword evidence="8 9" id="KW-0998">Cell outer membrane</keyword>
<dbReference type="EMBL" id="JBEBZA010000004">
    <property type="protein sequence ID" value="MES0425489.1"/>
    <property type="molecule type" value="Genomic_DNA"/>
</dbReference>
<organism evidence="12 13">
    <name type="scientific">Enterobacter intestinihominis</name>
    <dbReference type="NCBI Taxonomy" id="3133180"/>
    <lineage>
        <taxon>Bacteria</taxon>
        <taxon>Pseudomonadati</taxon>
        <taxon>Pseudomonadota</taxon>
        <taxon>Gammaproteobacteria</taxon>
        <taxon>Enterobacterales</taxon>
        <taxon>Enterobacteriaceae</taxon>
        <taxon>Enterobacter</taxon>
    </lineage>
</organism>
<evidence type="ECO:0000256" key="6">
    <source>
        <dbReference type="ARBA" id="ARBA00022729"/>
    </source>
</evidence>
<feature type="domain" description="PapC N-terminal" evidence="11">
    <location>
        <begin position="35"/>
        <end position="175"/>
    </location>
</feature>
<dbReference type="Pfam" id="PF13953">
    <property type="entry name" value="PapC_C"/>
    <property type="match status" value="1"/>
</dbReference>
<evidence type="ECO:0000259" key="10">
    <source>
        <dbReference type="Pfam" id="PF13953"/>
    </source>
</evidence>
<evidence type="ECO:0000313" key="12">
    <source>
        <dbReference type="EMBL" id="MES0425489.1"/>
    </source>
</evidence>
<name>A0ABV1ZBP9_9ENTR</name>
<evidence type="ECO:0000256" key="4">
    <source>
        <dbReference type="ARBA" id="ARBA00022452"/>
    </source>
</evidence>
<evidence type="ECO:0000256" key="1">
    <source>
        <dbReference type="ARBA" id="ARBA00004571"/>
    </source>
</evidence>
<sequence>MKKGLSVWPALSTVAYGVFSALFYAFGVHADDDIQFDSNFLRISHPENVDLSAYMNNAMPAGRYRADIYLNDKLVMIDDIRISGKDARSQRILLSQATVTGLQLKKSRLCASNAGQWCDLQAVLPESQLKFNGGRQRLDVSIPQAMLQHVARGSVSPVLWDAGIPALLLGYNVNGYRSENSSGEYNNLYAALNGGLNIGAWYFRHNGTLSWQQQNGTQQKKYTVLNSYVQHPLAGIEGNLILGESNTSGQLFDSVSFTGASVASDDRMLPASRRGYAPEIRGVAQTNAKVTIRQNGKVIYETTVSPGAFVINDLYPSGYGGDLNVTVLEADGSQHFFDVPYASVAQLLRPGTSRYSATAGRLRGDYLSERPAFSEVTYQRGLTNSVTGSGGIQATSFYQAMQAGLAVGTPVGAVSLDTTWSQTRLREKTLRGESIRLSYSKYIPASRTQFSLATWRYSTGNYLSLMDATLLHQQRPDEITDGQTGRTRNRVTLTLNQGLPDKWGQLYVTGILQDYWGRKGYDQQYQAGYTLTTGRVNWSLGVNRSRSAGGEFQNIWTLSFNMPLGSASTPLLTGQVSRDGQRHFSEQVALSGSAGERQQFSWNAGASHQYQSGDSGQIGGSWTGPVSTLTANYAQGKAWKSGSVGVSGTAVAHSGGVTFSPWTGNTFALVEAKGAEGAEIPGYAGTRVDGSGYALVPNLMPYQKNAVSIDTTSVEDDLDLDSTSKQVIPYAGAVVKVKYRATEGVPVLIKVRRSNGEGVPFSARATDASNNIVGYVGQGGRLYARLAQQSGILELRWAEGEGSRCKMKYSLPSTAGKKLLIFDSICN</sequence>
<keyword evidence="9" id="KW-1029">Fimbrium biogenesis</keyword>
<dbReference type="Gene3D" id="2.60.40.3110">
    <property type="match status" value="1"/>
</dbReference>
<dbReference type="InterPro" id="IPR025949">
    <property type="entry name" value="PapC-like_C"/>
</dbReference>
<evidence type="ECO:0000259" key="11">
    <source>
        <dbReference type="Pfam" id="PF13954"/>
    </source>
</evidence>
<accession>A0ABV1ZBP9</accession>